<feature type="signal peptide" evidence="1">
    <location>
        <begin position="1"/>
        <end position="36"/>
    </location>
</feature>
<dbReference type="GO" id="GO:0022857">
    <property type="term" value="F:transmembrane transporter activity"/>
    <property type="evidence" value="ECO:0007669"/>
    <property type="project" value="InterPro"/>
</dbReference>
<dbReference type="Gene3D" id="3.40.190.100">
    <property type="entry name" value="Glycine betaine-binding periplasmic protein, domain 2"/>
    <property type="match status" value="1"/>
</dbReference>
<dbReference type="RefSeq" id="WP_182606462.1">
    <property type="nucleotide sequence ID" value="NZ_VKHT01000343.1"/>
</dbReference>
<evidence type="ECO:0000313" key="4">
    <source>
        <dbReference type="Proteomes" id="UP000538929"/>
    </source>
</evidence>
<evidence type="ECO:0000313" key="3">
    <source>
        <dbReference type="EMBL" id="MBB0244910.1"/>
    </source>
</evidence>
<proteinExistence type="predicted"/>
<dbReference type="Gene3D" id="3.40.190.10">
    <property type="entry name" value="Periplasmic binding protein-like II"/>
    <property type="match status" value="1"/>
</dbReference>
<keyword evidence="4" id="KW-1185">Reference proteome</keyword>
<protein>
    <submittedName>
        <fullName evidence="3">Glycine/betaine ABC transporter substrate-binding protein</fullName>
    </submittedName>
</protein>
<dbReference type="Pfam" id="PF04069">
    <property type="entry name" value="OpuAC"/>
    <property type="match status" value="1"/>
</dbReference>
<feature type="domain" description="ABC-type glycine betaine transport system substrate-binding" evidence="2">
    <location>
        <begin position="54"/>
        <end position="322"/>
    </location>
</feature>
<dbReference type="GO" id="GO:0043190">
    <property type="term" value="C:ATP-binding cassette (ABC) transporter complex"/>
    <property type="evidence" value="ECO:0007669"/>
    <property type="project" value="InterPro"/>
</dbReference>
<dbReference type="InterPro" id="IPR007210">
    <property type="entry name" value="ABC_Gly_betaine_transp_sub-bd"/>
</dbReference>
<evidence type="ECO:0000256" key="1">
    <source>
        <dbReference type="SAM" id="SignalP"/>
    </source>
</evidence>
<sequence length="335" mass="36592">MRTTIPTRPTRSGRTGRSLVAGTGLLGLLALTACGAAETGNSGAGGEDGEWTGEVVIAQPNWVGAAANAAVAVHVLQEDLGIDARVQQLDETLAWDGLDDGSIHAILEDWGGAPEKEQLYIEEKGSVVHAGELGVVGHIGWFVPKAYADANPEVLNWENLNDFADDFRTAESGDKGQLLNGDPGFTSYDKEIVRELDLNFEVVEGGSEEALISAIQRADRDGTPLLTYWWEPHWLNAEVELVEVELPPYTEECYEDLSAIACAYPEVDLPKFLNVDFSENGGVAAEFLKNFRWDTEDQEYVAQLIQAEGMDQADAAARWVEENRDKVEAWLPEQS</sequence>
<dbReference type="SUPFAM" id="SSF53850">
    <property type="entry name" value="Periplasmic binding protein-like II"/>
    <property type="match status" value="1"/>
</dbReference>
<dbReference type="EMBL" id="VKHT01000343">
    <property type="protein sequence ID" value="MBB0244910.1"/>
    <property type="molecule type" value="Genomic_DNA"/>
</dbReference>
<keyword evidence="1" id="KW-0732">Signal</keyword>
<organism evidence="3 4">
    <name type="scientific">Streptomyces alkaliphilus</name>
    <dbReference type="NCBI Taxonomy" id="1472722"/>
    <lineage>
        <taxon>Bacteria</taxon>
        <taxon>Bacillati</taxon>
        <taxon>Actinomycetota</taxon>
        <taxon>Actinomycetes</taxon>
        <taxon>Kitasatosporales</taxon>
        <taxon>Streptomycetaceae</taxon>
        <taxon>Streptomyces</taxon>
    </lineage>
</organism>
<accession>A0A7W3TDZ5</accession>
<name>A0A7W3TDZ5_9ACTN</name>
<dbReference type="PROSITE" id="PS51257">
    <property type="entry name" value="PROKAR_LIPOPROTEIN"/>
    <property type="match status" value="1"/>
</dbReference>
<evidence type="ECO:0000259" key="2">
    <source>
        <dbReference type="Pfam" id="PF04069"/>
    </source>
</evidence>
<comment type="caution">
    <text evidence="3">The sequence shown here is derived from an EMBL/GenBank/DDBJ whole genome shotgun (WGS) entry which is preliminary data.</text>
</comment>
<feature type="chain" id="PRO_5030842254" evidence="1">
    <location>
        <begin position="37"/>
        <end position="335"/>
    </location>
</feature>
<reference evidence="4" key="1">
    <citation type="submission" date="2019-10" db="EMBL/GenBank/DDBJ databases">
        <title>Streptomyces sp. nov., a novel actinobacterium isolated from alkaline environment.</title>
        <authorList>
            <person name="Golinska P."/>
        </authorList>
    </citation>
    <scope>NUCLEOTIDE SEQUENCE [LARGE SCALE GENOMIC DNA]</scope>
    <source>
        <strain evidence="4">DSM 42118</strain>
    </source>
</reference>
<dbReference type="AlphaFoldDB" id="A0A7W3TDZ5"/>
<gene>
    <name evidence="3" type="ORF">FNQ90_12530</name>
</gene>
<dbReference type="Proteomes" id="UP000538929">
    <property type="component" value="Unassembled WGS sequence"/>
</dbReference>